<dbReference type="Gene3D" id="3.40.390.10">
    <property type="entry name" value="Collagenase (Catalytic Domain)"/>
    <property type="match status" value="1"/>
</dbReference>
<dbReference type="GO" id="GO:0006509">
    <property type="term" value="P:membrane protein ectodomain proteolysis"/>
    <property type="evidence" value="ECO:0007669"/>
    <property type="project" value="TreeGrafter"/>
</dbReference>
<dbReference type="InterPro" id="IPR001590">
    <property type="entry name" value="Peptidase_M12B"/>
</dbReference>
<dbReference type="GO" id="GO:0004222">
    <property type="term" value="F:metalloendopeptidase activity"/>
    <property type="evidence" value="ECO:0007669"/>
    <property type="project" value="InterPro"/>
</dbReference>
<dbReference type="InterPro" id="IPR024079">
    <property type="entry name" value="MetalloPept_cat_dom_sf"/>
</dbReference>
<feature type="domain" description="Peptidase M12B" evidence="2">
    <location>
        <begin position="172"/>
        <end position="394"/>
    </location>
</feature>
<comment type="caution">
    <text evidence="1">Lacks conserved residue(s) required for the propagation of feature annotation.</text>
</comment>
<dbReference type="Proteomes" id="UP001054837">
    <property type="component" value="Unassembled WGS sequence"/>
</dbReference>
<proteinExistence type="predicted"/>
<dbReference type="EMBL" id="BPLQ01008512">
    <property type="protein sequence ID" value="GIY37848.1"/>
    <property type="molecule type" value="Genomic_DNA"/>
</dbReference>
<keyword evidence="1" id="KW-0479">Metal-binding</keyword>
<comment type="caution">
    <text evidence="3">The sequence shown here is derived from an EMBL/GenBank/DDBJ whole genome shotgun (WGS) entry which is preliminary data.</text>
</comment>
<feature type="active site" evidence="1">
    <location>
        <position position="332"/>
    </location>
</feature>
<keyword evidence="1" id="KW-0862">Zinc</keyword>
<protein>
    <submittedName>
        <fullName evidence="3">A disintegrin and metalloproteinase with thrombospondin motifs 6</fullName>
    </submittedName>
</protein>
<dbReference type="Pfam" id="PF01421">
    <property type="entry name" value="Reprolysin"/>
    <property type="match status" value="1"/>
</dbReference>
<feature type="binding site" evidence="1">
    <location>
        <position position="341"/>
    </location>
    <ligand>
        <name>Zn(2+)</name>
        <dbReference type="ChEBI" id="CHEBI:29105"/>
        <note>catalytic</note>
    </ligand>
</feature>
<gene>
    <name evidence="3" type="primary">ADAMTS6</name>
    <name evidence="3" type="ORF">CDAR_234911</name>
</gene>
<evidence type="ECO:0000313" key="3">
    <source>
        <dbReference type="EMBL" id="GIY37848.1"/>
    </source>
</evidence>
<dbReference type="PANTHER" id="PTHR11905">
    <property type="entry name" value="ADAM A DISINTEGRIN AND METALLOPROTEASE DOMAIN"/>
    <property type="match status" value="1"/>
</dbReference>
<keyword evidence="3" id="KW-0645">Protease</keyword>
<accession>A0AAV4T1T3</accession>
<reference evidence="3 4" key="1">
    <citation type="submission" date="2021-06" db="EMBL/GenBank/DDBJ databases">
        <title>Caerostris darwini draft genome.</title>
        <authorList>
            <person name="Kono N."/>
            <person name="Arakawa K."/>
        </authorList>
    </citation>
    <scope>NUCLEOTIDE SEQUENCE [LARGE SCALE GENOMIC DNA]</scope>
</reference>
<feature type="binding site" evidence="1">
    <location>
        <position position="335"/>
    </location>
    <ligand>
        <name>Zn(2+)</name>
        <dbReference type="ChEBI" id="CHEBI:29105"/>
        <note>catalytic</note>
    </ligand>
</feature>
<keyword evidence="3" id="KW-0482">Metalloprotease</keyword>
<evidence type="ECO:0000256" key="1">
    <source>
        <dbReference type="PROSITE-ProRule" id="PRU00276"/>
    </source>
</evidence>
<evidence type="ECO:0000313" key="4">
    <source>
        <dbReference type="Proteomes" id="UP001054837"/>
    </source>
</evidence>
<dbReference type="PANTHER" id="PTHR11905:SF249">
    <property type="entry name" value="SOL NARAE, ISOFORM C"/>
    <property type="match status" value="1"/>
</dbReference>
<dbReference type="SUPFAM" id="SSF55486">
    <property type="entry name" value="Metalloproteases ('zincins'), catalytic domain"/>
    <property type="match status" value="1"/>
</dbReference>
<dbReference type="AlphaFoldDB" id="A0AAV4T1T3"/>
<feature type="binding site" evidence="1">
    <location>
        <position position="331"/>
    </location>
    <ligand>
        <name>Zn(2+)</name>
        <dbReference type="ChEBI" id="CHEBI:29105"/>
        <note>catalytic</note>
    </ligand>
</feature>
<dbReference type="GO" id="GO:0046872">
    <property type="term" value="F:metal ion binding"/>
    <property type="evidence" value="ECO:0007669"/>
    <property type="project" value="UniProtKB-KW"/>
</dbReference>
<organism evidence="3 4">
    <name type="scientific">Caerostris darwini</name>
    <dbReference type="NCBI Taxonomy" id="1538125"/>
    <lineage>
        <taxon>Eukaryota</taxon>
        <taxon>Metazoa</taxon>
        <taxon>Ecdysozoa</taxon>
        <taxon>Arthropoda</taxon>
        <taxon>Chelicerata</taxon>
        <taxon>Arachnida</taxon>
        <taxon>Araneae</taxon>
        <taxon>Araneomorphae</taxon>
        <taxon>Entelegynae</taxon>
        <taxon>Araneoidea</taxon>
        <taxon>Araneidae</taxon>
        <taxon>Caerostris</taxon>
    </lineage>
</organism>
<dbReference type="PROSITE" id="PS50215">
    <property type="entry name" value="ADAM_MEPRO"/>
    <property type="match status" value="1"/>
</dbReference>
<evidence type="ECO:0000259" key="2">
    <source>
        <dbReference type="PROSITE" id="PS50215"/>
    </source>
</evidence>
<keyword evidence="4" id="KW-1185">Reference proteome</keyword>
<sequence>MDLSELRKTFNVDSYDEVPEYEIIHLQMLSNRNVNGNEEKSITFFTFGREISLKMQEDNELNNRICSGKMYKMNLTNIEEIFIEEGSVGSLQIKPVTVNVRIFESDFNNEIANFSRSEAKSFNVPKSAAHLIIKVQELLNNTRMDVENSDCQVNTAVESSSRRRSKRQVSVVYPEILLVVDYDSFAHFSYNEKRVRNYYYYILNSMDSKFRSLTNPSIKISLSALLITKSRTKIPFLEQNRLSSDQNRVNTSKTVRDFSNYLHKNRHNFRPFDIALIMTKVSQCIEQSFGRCKVHVDGLAFGTACKKNTNHHGVGIIHDFGGQRTVSIAMHEVGHLLGALHDGSASAAHCPVKKGYIMDPGVLTGSEWIWSQCSKQQMRCFLNSPDAKCLHNYAEKRF</sequence>
<keyword evidence="3" id="KW-0378">Hydrolase</keyword>
<name>A0AAV4T1T3_9ARAC</name>